<sequence length="291" mass="32542">EEAMVMCTKNNFEGGYVNGTLARVIDFDSETGVPIIETTDGKRITIQTTTWDMIEDGKVLASIEQLPLRLAWAITVHKSQGMSLDAAEIDLSKAFVFGQGYVALSRVRSLAGLKILGMCANALQVDPKIVRRDVQFKSESESAEDTFSNMSEDELAILHQQFVTALGGKIPKPEEVNKPKTTYERVKKESTYALTKQFILAEKTIAEIAKERGMSQSTIISHIEKLATEKQLTSSDIKKMISDSTDNEKAIRDIKKAIETHGVEKLKPLFIATNEKYDYELIRLVRALYMI</sequence>
<evidence type="ECO:0000259" key="1">
    <source>
        <dbReference type="Pfam" id="PF14493"/>
    </source>
</evidence>
<dbReference type="PANTHER" id="PTHR47642:SF5">
    <property type="entry name" value="ATP-DEPENDENT DNA HELICASE"/>
    <property type="match status" value="1"/>
</dbReference>
<comment type="caution">
    <text evidence="2">The sequence shown here is derived from an EMBL/GenBank/DDBJ whole genome shotgun (WGS) entry which is preliminary data.</text>
</comment>
<dbReference type="AlphaFoldDB" id="A0A2M7IMW8"/>
<evidence type="ECO:0000313" key="3">
    <source>
        <dbReference type="Proteomes" id="UP000230837"/>
    </source>
</evidence>
<organism evidence="2 3">
    <name type="scientific">Candidatus Kaiserbacteria bacterium CG_4_8_14_3_um_filter_38_9</name>
    <dbReference type="NCBI Taxonomy" id="1974599"/>
    <lineage>
        <taxon>Bacteria</taxon>
        <taxon>Candidatus Kaiseribacteriota</taxon>
    </lineage>
</organism>
<protein>
    <recommendedName>
        <fullName evidence="1">Helicase Helix-turn-helix domain-containing protein</fullName>
    </recommendedName>
</protein>
<feature type="non-terminal residue" evidence="2">
    <location>
        <position position="1"/>
    </location>
</feature>
<dbReference type="InterPro" id="IPR051055">
    <property type="entry name" value="PIF1_helicase"/>
</dbReference>
<dbReference type="Pfam" id="PF14493">
    <property type="entry name" value="HTH_40"/>
    <property type="match status" value="1"/>
</dbReference>
<feature type="domain" description="Helicase Helix-turn-helix" evidence="1">
    <location>
        <begin position="191"/>
        <end position="286"/>
    </location>
</feature>
<reference evidence="3" key="1">
    <citation type="submission" date="2017-09" db="EMBL/GenBank/DDBJ databases">
        <title>Depth-based differentiation of microbial function through sediment-hosted aquifers and enrichment of novel symbionts in the deep terrestrial subsurface.</title>
        <authorList>
            <person name="Probst A.J."/>
            <person name="Ladd B."/>
            <person name="Jarett J.K."/>
            <person name="Geller-Mcgrath D.E."/>
            <person name="Sieber C.M.K."/>
            <person name="Emerson J.B."/>
            <person name="Anantharaman K."/>
            <person name="Thomas B.C."/>
            <person name="Malmstrom R."/>
            <person name="Stieglmeier M."/>
            <person name="Klingl A."/>
            <person name="Woyke T."/>
            <person name="Ryan C.M."/>
            <person name="Banfield J.F."/>
        </authorList>
    </citation>
    <scope>NUCLEOTIDE SEQUENCE [LARGE SCALE GENOMIC DNA]</scope>
</reference>
<dbReference type="Gene3D" id="3.40.50.300">
    <property type="entry name" value="P-loop containing nucleotide triphosphate hydrolases"/>
    <property type="match status" value="1"/>
</dbReference>
<proteinExistence type="predicted"/>
<dbReference type="Gene3D" id="1.10.10.1390">
    <property type="entry name" value="ATP-dependent DNA helicase RecQ"/>
    <property type="match status" value="1"/>
</dbReference>
<dbReference type="Gene3D" id="2.30.30.940">
    <property type="match status" value="1"/>
</dbReference>
<dbReference type="CDD" id="cd18809">
    <property type="entry name" value="SF1_C_RecD"/>
    <property type="match status" value="1"/>
</dbReference>
<accession>A0A2M7IMW8</accession>
<evidence type="ECO:0000313" key="2">
    <source>
        <dbReference type="EMBL" id="PIW96627.1"/>
    </source>
</evidence>
<dbReference type="SUPFAM" id="SSF52540">
    <property type="entry name" value="P-loop containing nucleoside triphosphate hydrolases"/>
    <property type="match status" value="1"/>
</dbReference>
<dbReference type="InterPro" id="IPR027417">
    <property type="entry name" value="P-loop_NTPase"/>
</dbReference>
<dbReference type="InterPro" id="IPR029491">
    <property type="entry name" value="Helicase_HTH"/>
</dbReference>
<dbReference type="Proteomes" id="UP000230837">
    <property type="component" value="Unassembled WGS sequence"/>
</dbReference>
<gene>
    <name evidence="2" type="ORF">COZ82_03980</name>
</gene>
<name>A0A2M7IMW8_9BACT</name>
<dbReference type="EMBL" id="PFHR01000210">
    <property type="protein sequence ID" value="PIW96627.1"/>
    <property type="molecule type" value="Genomic_DNA"/>
</dbReference>
<dbReference type="PANTHER" id="PTHR47642">
    <property type="entry name" value="ATP-DEPENDENT DNA HELICASE"/>
    <property type="match status" value="1"/>
</dbReference>